<dbReference type="GO" id="GO:0005524">
    <property type="term" value="F:ATP binding"/>
    <property type="evidence" value="ECO:0007669"/>
    <property type="project" value="InterPro"/>
</dbReference>
<dbReference type="PROSITE" id="PS50011">
    <property type="entry name" value="PROTEIN_KINASE_DOM"/>
    <property type="match status" value="1"/>
</dbReference>
<reference evidence="2" key="1">
    <citation type="submission" date="2006-10" db="EMBL/GenBank/DDBJ databases">
        <authorList>
            <person name="Amadeo P."/>
            <person name="Zhao Q."/>
            <person name="Wortman J."/>
            <person name="Fraser-Liggett C."/>
            <person name="Carlton J."/>
        </authorList>
    </citation>
    <scope>NUCLEOTIDE SEQUENCE</scope>
    <source>
        <strain evidence="2">G3</strain>
    </source>
</reference>
<dbReference type="AlphaFoldDB" id="A2EE92"/>
<dbReference type="OrthoDB" id="10261027at2759"/>
<dbReference type="InterPro" id="IPR008271">
    <property type="entry name" value="Ser/Thr_kinase_AS"/>
</dbReference>
<dbReference type="EMBL" id="DS113366">
    <property type="protein sequence ID" value="EAY08990.1"/>
    <property type="molecule type" value="Genomic_DNA"/>
</dbReference>
<dbReference type="eggNOG" id="KOG0032">
    <property type="taxonomic scope" value="Eukaryota"/>
</dbReference>
<evidence type="ECO:0000259" key="1">
    <source>
        <dbReference type="PROSITE" id="PS50011"/>
    </source>
</evidence>
<accession>A2EE92</accession>
<dbReference type="Proteomes" id="UP000001542">
    <property type="component" value="Unassembled WGS sequence"/>
</dbReference>
<dbReference type="SMR" id="A2EE92"/>
<keyword evidence="3" id="KW-1185">Reference proteome</keyword>
<dbReference type="SUPFAM" id="SSF56112">
    <property type="entry name" value="Protein kinase-like (PK-like)"/>
    <property type="match status" value="1"/>
</dbReference>
<dbReference type="GO" id="GO:0004674">
    <property type="term" value="F:protein serine/threonine kinase activity"/>
    <property type="evidence" value="ECO:0000318"/>
    <property type="project" value="GO_Central"/>
</dbReference>
<sequence>MDSPLVYPIYDAFLCNNSYNILSKYCRYGDLITYLIKNFDSITYEQRINIAYQMVSAINYIHSRGIVHFDIKPDNFFIYDIGEDGTPLISIMDFGFSQQIWDSSIPWRTIGTNPYCPPEYFSHSDLNMSFDLFSLGVCLCVIFTGKYLYLPDCSKSPVSEESLNALTEEAKAVILSLTPENPEERISADIASQMPLFANVPDYILRLAQGNQEEDINSICESSSYSECNF</sequence>
<name>A2EE92_TRIV3</name>
<dbReference type="Gene3D" id="1.10.510.10">
    <property type="entry name" value="Transferase(Phosphotransferase) domain 1"/>
    <property type="match status" value="1"/>
</dbReference>
<dbReference type="PANTHER" id="PTHR44167:SF24">
    <property type="entry name" value="SERINE_THREONINE-PROTEIN KINASE CHK2"/>
    <property type="match status" value="1"/>
</dbReference>
<evidence type="ECO:0000313" key="3">
    <source>
        <dbReference type="Proteomes" id="UP000001542"/>
    </source>
</evidence>
<dbReference type="GO" id="GO:0005737">
    <property type="term" value="C:cytoplasm"/>
    <property type="evidence" value="ECO:0000318"/>
    <property type="project" value="GO_Central"/>
</dbReference>
<feature type="domain" description="Protein kinase" evidence="1">
    <location>
        <begin position="1"/>
        <end position="197"/>
    </location>
</feature>
<dbReference type="Pfam" id="PF00069">
    <property type="entry name" value="Pkinase"/>
    <property type="match status" value="1"/>
</dbReference>
<reference evidence="2" key="2">
    <citation type="journal article" date="2007" name="Science">
        <title>Draft genome sequence of the sexually transmitted pathogen Trichomonas vaginalis.</title>
        <authorList>
            <person name="Carlton J.M."/>
            <person name="Hirt R.P."/>
            <person name="Silva J.C."/>
            <person name="Delcher A.L."/>
            <person name="Schatz M."/>
            <person name="Zhao Q."/>
            <person name="Wortman J.R."/>
            <person name="Bidwell S.L."/>
            <person name="Alsmark U.C.M."/>
            <person name="Besteiro S."/>
            <person name="Sicheritz-Ponten T."/>
            <person name="Noel C.J."/>
            <person name="Dacks J.B."/>
            <person name="Foster P.G."/>
            <person name="Simillion C."/>
            <person name="Van de Peer Y."/>
            <person name="Miranda-Saavedra D."/>
            <person name="Barton G.J."/>
            <person name="Westrop G.D."/>
            <person name="Mueller S."/>
            <person name="Dessi D."/>
            <person name="Fiori P.L."/>
            <person name="Ren Q."/>
            <person name="Paulsen I."/>
            <person name="Zhang H."/>
            <person name="Bastida-Corcuera F.D."/>
            <person name="Simoes-Barbosa A."/>
            <person name="Brown M.T."/>
            <person name="Hayes R.D."/>
            <person name="Mukherjee M."/>
            <person name="Okumura C.Y."/>
            <person name="Schneider R."/>
            <person name="Smith A.J."/>
            <person name="Vanacova S."/>
            <person name="Villalvazo M."/>
            <person name="Haas B.J."/>
            <person name="Pertea M."/>
            <person name="Feldblyum T.V."/>
            <person name="Utterback T.R."/>
            <person name="Shu C.L."/>
            <person name="Osoegawa K."/>
            <person name="de Jong P.J."/>
            <person name="Hrdy I."/>
            <person name="Horvathova L."/>
            <person name="Zubacova Z."/>
            <person name="Dolezal P."/>
            <person name="Malik S.B."/>
            <person name="Logsdon J.M. Jr."/>
            <person name="Henze K."/>
            <person name="Gupta A."/>
            <person name="Wang C.C."/>
            <person name="Dunne R.L."/>
            <person name="Upcroft J.A."/>
            <person name="Upcroft P."/>
            <person name="White O."/>
            <person name="Salzberg S.L."/>
            <person name="Tang P."/>
            <person name="Chiu C.-H."/>
            <person name="Lee Y.-S."/>
            <person name="Embley T.M."/>
            <person name="Coombs G.H."/>
            <person name="Mottram J.C."/>
            <person name="Tachezy J."/>
            <person name="Fraser-Liggett C.M."/>
            <person name="Johnson P.J."/>
        </authorList>
    </citation>
    <scope>NUCLEOTIDE SEQUENCE [LARGE SCALE GENOMIC DNA]</scope>
    <source>
        <strain evidence="2">G3</strain>
    </source>
</reference>
<evidence type="ECO:0000313" key="2">
    <source>
        <dbReference type="EMBL" id="EAY08990.1"/>
    </source>
</evidence>
<dbReference type="SMART" id="SM00220">
    <property type="entry name" value="S_TKc"/>
    <property type="match status" value="1"/>
</dbReference>
<dbReference type="InterPro" id="IPR000719">
    <property type="entry name" value="Prot_kinase_dom"/>
</dbReference>
<dbReference type="VEuPathDB" id="TrichDB:TVAG_073530"/>
<protein>
    <submittedName>
        <fullName evidence="2">CAMK family protein kinase</fullName>
    </submittedName>
</protein>
<dbReference type="GO" id="GO:0005634">
    <property type="term" value="C:nucleus"/>
    <property type="evidence" value="ECO:0000318"/>
    <property type="project" value="GO_Central"/>
</dbReference>
<dbReference type="InterPro" id="IPR011009">
    <property type="entry name" value="Kinase-like_dom_sf"/>
</dbReference>
<keyword evidence="2" id="KW-0418">Kinase</keyword>
<dbReference type="PANTHER" id="PTHR44167">
    <property type="entry name" value="OVARIAN-SPECIFIC SERINE/THREONINE-PROTEIN KINASE LOK-RELATED"/>
    <property type="match status" value="1"/>
</dbReference>
<dbReference type="STRING" id="5722.A2EE92"/>
<dbReference type="CDD" id="cd00180">
    <property type="entry name" value="PKc"/>
    <property type="match status" value="1"/>
</dbReference>
<dbReference type="PROSITE" id="PS00108">
    <property type="entry name" value="PROTEIN_KINASE_ST"/>
    <property type="match status" value="1"/>
</dbReference>
<proteinExistence type="predicted"/>
<dbReference type="GO" id="GO:0044773">
    <property type="term" value="P:mitotic DNA damage checkpoint signaling"/>
    <property type="evidence" value="ECO:0000318"/>
    <property type="project" value="GO_Central"/>
</dbReference>
<organism evidence="2 3">
    <name type="scientific">Trichomonas vaginalis (strain ATCC PRA-98 / G3)</name>
    <dbReference type="NCBI Taxonomy" id="412133"/>
    <lineage>
        <taxon>Eukaryota</taxon>
        <taxon>Metamonada</taxon>
        <taxon>Parabasalia</taxon>
        <taxon>Trichomonadida</taxon>
        <taxon>Trichomonadidae</taxon>
        <taxon>Trichomonas</taxon>
    </lineage>
</organism>
<dbReference type="InParanoid" id="A2EE92"/>
<keyword evidence="2" id="KW-0808">Transferase</keyword>
<gene>
    <name evidence="2" type="ORF">TVAG_073530</name>
</gene>